<feature type="chain" id="PRO_5045612610" evidence="1">
    <location>
        <begin position="24"/>
        <end position="105"/>
    </location>
</feature>
<dbReference type="PROSITE" id="PS51257">
    <property type="entry name" value="PROKAR_LIPOPROTEIN"/>
    <property type="match status" value="1"/>
</dbReference>
<evidence type="ECO:0000256" key="1">
    <source>
        <dbReference type="SAM" id="SignalP"/>
    </source>
</evidence>
<gene>
    <name evidence="2" type="ORF">ACFL6M_03185</name>
</gene>
<sequence>MRARLLTFSVATLLAVLSSTGTASCSEVPRSARYRLEWLSPTGGSESMATARYKLKGIVRLEQRPVTRSKRFRIRPVGEPPGSSVKSFAGGWDFRYCPPRQNRLD</sequence>
<keyword evidence="1" id="KW-0732">Signal</keyword>
<dbReference type="Proteomes" id="UP001593833">
    <property type="component" value="Unassembled WGS sequence"/>
</dbReference>
<feature type="signal peptide" evidence="1">
    <location>
        <begin position="1"/>
        <end position="23"/>
    </location>
</feature>
<comment type="caution">
    <text evidence="2">The sequence shown here is derived from an EMBL/GenBank/DDBJ whole genome shotgun (WGS) entry which is preliminary data.</text>
</comment>
<evidence type="ECO:0000313" key="3">
    <source>
        <dbReference type="Proteomes" id="UP001593833"/>
    </source>
</evidence>
<proteinExistence type="predicted"/>
<keyword evidence="3" id="KW-1185">Reference proteome</keyword>
<name>A0ABV6YJS2_UNCEI</name>
<dbReference type="EMBL" id="JBHPKH010000022">
    <property type="protein sequence ID" value="MFC1572583.1"/>
    <property type="molecule type" value="Genomic_DNA"/>
</dbReference>
<reference evidence="2 3" key="1">
    <citation type="submission" date="2024-09" db="EMBL/GenBank/DDBJ databases">
        <authorList>
            <person name="D'Angelo T."/>
        </authorList>
    </citation>
    <scope>NUCLEOTIDE SEQUENCE [LARGE SCALE GENOMIC DNA]</scope>
    <source>
        <strain evidence="2">SAG AM-320-E07</strain>
    </source>
</reference>
<evidence type="ECO:0000313" key="2">
    <source>
        <dbReference type="EMBL" id="MFC1572583.1"/>
    </source>
</evidence>
<accession>A0ABV6YJS2</accession>
<organism evidence="2 3">
    <name type="scientific">Eiseniibacteriota bacterium</name>
    <dbReference type="NCBI Taxonomy" id="2212470"/>
    <lineage>
        <taxon>Bacteria</taxon>
        <taxon>Candidatus Eiseniibacteriota</taxon>
    </lineage>
</organism>
<protein>
    <submittedName>
        <fullName evidence="2">Uncharacterized protein</fullName>
    </submittedName>
</protein>